<sequence>MDLKKIKNILIIGPTKVGKSALCNVLSDTRGFEENESTAKETKNFQEKIFEHDWMKYHVVEIGIKSIEKKDLYNKIGKVINFMPEGLSQILFVVNERIMAEDIDTFYLSKDFIFKCGILDYVTIVKIKFSDFKSPKKREEDYKELCNENEKISKIFKSCKKIIYVNNPPINIITENGDVDKERVEIHEKIRKKSRIILLDPMKERNKEQQTKGLKKDQQWFNEEYNKEKVINIDGKQLDFGGSLEIKGFSNLENISLKKLKINSLKISNYSQLNIINLSELSKLKSLSVAKTNHA</sequence>
<dbReference type="SUPFAM" id="SSF52540">
    <property type="entry name" value="P-loop containing nucleoside triphosphate hydrolases"/>
    <property type="match status" value="1"/>
</dbReference>
<dbReference type="STRING" id="94130.A0A2Z6RZJ0"/>
<comment type="caution">
    <text evidence="3">The sequence shown here is derived from an EMBL/GenBank/DDBJ whole genome shotgun (WGS) entry which is preliminary data.</text>
</comment>
<dbReference type="Proteomes" id="UP000247702">
    <property type="component" value="Unassembled WGS sequence"/>
</dbReference>
<dbReference type="GO" id="GO:0005525">
    <property type="term" value="F:GTP binding"/>
    <property type="evidence" value="ECO:0007669"/>
    <property type="project" value="InterPro"/>
</dbReference>
<evidence type="ECO:0000313" key="3">
    <source>
        <dbReference type="EMBL" id="GBC02280.1"/>
    </source>
</evidence>
<dbReference type="Pfam" id="PF04548">
    <property type="entry name" value="AIG1"/>
    <property type="match status" value="1"/>
</dbReference>
<dbReference type="InterPro" id="IPR006703">
    <property type="entry name" value="G_AIG1"/>
</dbReference>
<dbReference type="AlphaFoldDB" id="A0A2Z6RZJ0"/>
<evidence type="ECO:0000256" key="1">
    <source>
        <dbReference type="ARBA" id="ARBA00022741"/>
    </source>
</evidence>
<keyword evidence="4" id="KW-1185">Reference proteome</keyword>
<feature type="domain" description="AIG1-type G" evidence="2">
    <location>
        <begin position="7"/>
        <end position="167"/>
    </location>
</feature>
<reference evidence="3 4" key="1">
    <citation type="submission" date="2017-11" db="EMBL/GenBank/DDBJ databases">
        <title>The genome of Rhizophagus clarus HR1 reveals common genetic basis of auxotrophy among arbuscular mycorrhizal fungi.</title>
        <authorList>
            <person name="Kobayashi Y."/>
        </authorList>
    </citation>
    <scope>NUCLEOTIDE SEQUENCE [LARGE SCALE GENOMIC DNA]</scope>
    <source>
        <strain evidence="3 4">HR1</strain>
    </source>
</reference>
<dbReference type="EMBL" id="BEXD01003820">
    <property type="protein sequence ID" value="GBC02280.1"/>
    <property type="molecule type" value="Genomic_DNA"/>
</dbReference>
<evidence type="ECO:0000259" key="2">
    <source>
        <dbReference type="Pfam" id="PF04548"/>
    </source>
</evidence>
<dbReference type="InterPro" id="IPR027417">
    <property type="entry name" value="P-loop_NTPase"/>
</dbReference>
<proteinExistence type="predicted"/>
<evidence type="ECO:0000313" key="4">
    <source>
        <dbReference type="Proteomes" id="UP000247702"/>
    </source>
</evidence>
<gene>
    <name evidence="3" type="ORF">RclHR1_04540004</name>
</gene>
<dbReference type="Gene3D" id="3.40.50.300">
    <property type="entry name" value="P-loop containing nucleotide triphosphate hydrolases"/>
    <property type="match status" value="1"/>
</dbReference>
<protein>
    <recommendedName>
        <fullName evidence="2">AIG1-type G domain-containing protein</fullName>
    </recommendedName>
</protein>
<organism evidence="3 4">
    <name type="scientific">Rhizophagus clarus</name>
    <dbReference type="NCBI Taxonomy" id="94130"/>
    <lineage>
        <taxon>Eukaryota</taxon>
        <taxon>Fungi</taxon>
        <taxon>Fungi incertae sedis</taxon>
        <taxon>Mucoromycota</taxon>
        <taxon>Glomeromycotina</taxon>
        <taxon>Glomeromycetes</taxon>
        <taxon>Glomerales</taxon>
        <taxon>Glomeraceae</taxon>
        <taxon>Rhizophagus</taxon>
    </lineage>
</organism>
<keyword evidence="1" id="KW-0547">Nucleotide-binding</keyword>
<accession>A0A2Z6RZJ0</accession>
<name>A0A2Z6RZJ0_9GLOM</name>